<keyword evidence="2 7" id="KW-0812">Transmembrane</keyword>
<evidence type="ECO:0000256" key="2">
    <source>
        <dbReference type="ARBA" id="ARBA00022692"/>
    </source>
</evidence>
<keyword evidence="3 7" id="KW-1133">Transmembrane helix</keyword>
<dbReference type="CDD" id="cd08010">
    <property type="entry name" value="MltG_like"/>
    <property type="match status" value="1"/>
</dbReference>
<evidence type="ECO:0000313" key="10">
    <source>
        <dbReference type="Proteomes" id="UP001600424"/>
    </source>
</evidence>
<dbReference type="PANTHER" id="PTHR30518">
    <property type="entry name" value="ENDOLYTIC MUREIN TRANSGLYCOSYLASE"/>
    <property type="match status" value="1"/>
</dbReference>
<comment type="similarity">
    <text evidence="7">Belongs to the transglycosylase MltG family.</text>
</comment>
<comment type="catalytic activity">
    <reaction evidence="7">
        <text>a peptidoglycan chain = a peptidoglycan chain with N-acetyl-1,6-anhydromuramyl-[peptide] at the reducing end + a peptidoglycan chain with N-acetylglucosamine at the non-reducing end.</text>
        <dbReference type="EC" id="4.2.2.29"/>
    </reaction>
</comment>
<evidence type="ECO:0000256" key="6">
    <source>
        <dbReference type="ARBA" id="ARBA00023316"/>
    </source>
</evidence>
<dbReference type="Proteomes" id="UP001600424">
    <property type="component" value="Unassembled WGS sequence"/>
</dbReference>
<dbReference type="NCBIfam" id="TIGR00247">
    <property type="entry name" value="endolytic transglycosylase MltG"/>
    <property type="match status" value="1"/>
</dbReference>
<dbReference type="HAMAP" id="MF_02065">
    <property type="entry name" value="MltG"/>
    <property type="match status" value="1"/>
</dbReference>
<dbReference type="Pfam" id="PF02618">
    <property type="entry name" value="YceG"/>
    <property type="match status" value="1"/>
</dbReference>
<sequence>MTYRSPSPYAPPRRPRRPSLPVLGPRRPAPSRPPRRTRLTRRGRLALLLGALLTVAVTVSVPLLLGHDEPAVEQPRGLLVPEGWRTGQVYTAVDRALGLPQGTARKTATAPGTALPLPAEAGGNPEGYLFPATYPVLTATSPEGLLRFMVDTAGKRFGTARVAEGARAHGLSVYQTVIAASIVQAEADNPEDMAKVARVVHNRLARGMALQMDSTLNYALGRNTVDTTYEDTRSTSPYNTYERKGLPPTPIGNPGDQALDAVIRPADGDWLYFVTVAPGDTRFTADYEAHRANVAEFNANRSAATQ</sequence>
<accession>A0ABW6IUT0</accession>
<name>A0ABW6IUT0_STRWE</name>
<feature type="region of interest" description="Disordered" evidence="8">
    <location>
        <begin position="231"/>
        <end position="252"/>
    </location>
</feature>
<dbReference type="EMBL" id="JBHTRV010000008">
    <property type="protein sequence ID" value="MFE5980632.1"/>
    <property type="molecule type" value="Genomic_DNA"/>
</dbReference>
<keyword evidence="6 7" id="KW-0961">Cell wall biogenesis/degradation</keyword>
<reference evidence="9 10" key="1">
    <citation type="submission" date="2024-09" db="EMBL/GenBank/DDBJ databases">
        <title>The Natural Products Discovery Center: Release of the First 8490 Sequenced Strains for Exploring Actinobacteria Biosynthetic Diversity.</title>
        <authorList>
            <person name="Kalkreuter E."/>
            <person name="Kautsar S.A."/>
            <person name="Yang D."/>
            <person name="Bader C.D."/>
            <person name="Teijaro C.N."/>
            <person name="Fluegel L."/>
            <person name="Davis C.M."/>
            <person name="Simpson J.R."/>
            <person name="Lauterbach L."/>
            <person name="Steele A.D."/>
            <person name="Gui C."/>
            <person name="Meng S."/>
            <person name="Li G."/>
            <person name="Viehrig K."/>
            <person name="Ye F."/>
            <person name="Su P."/>
            <person name="Kiefer A.F."/>
            <person name="Nichols A."/>
            <person name="Cepeda A.J."/>
            <person name="Yan W."/>
            <person name="Fan B."/>
            <person name="Jiang Y."/>
            <person name="Adhikari A."/>
            <person name="Zheng C.-J."/>
            <person name="Schuster L."/>
            <person name="Cowan T.M."/>
            <person name="Smanski M.J."/>
            <person name="Chevrette M.G."/>
            <person name="De Carvalho L.P.S."/>
            <person name="Shen B."/>
        </authorList>
    </citation>
    <scope>NUCLEOTIDE SEQUENCE [LARGE SCALE GENOMIC DNA]</scope>
    <source>
        <strain evidence="9 10">NPDC056472</strain>
    </source>
</reference>
<dbReference type="EC" id="4.2.2.29" evidence="7"/>
<evidence type="ECO:0000313" key="9">
    <source>
        <dbReference type="EMBL" id="MFE5980632.1"/>
    </source>
</evidence>
<evidence type="ECO:0000256" key="8">
    <source>
        <dbReference type="SAM" id="MobiDB-lite"/>
    </source>
</evidence>
<dbReference type="RefSeq" id="WP_386250852.1">
    <property type="nucleotide sequence ID" value="NZ_JBHTRV010000008.1"/>
</dbReference>
<evidence type="ECO:0000256" key="1">
    <source>
        <dbReference type="ARBA" id="ARBA00022475"/>
    </source>
</evidence>
<keyword evidence="10" id="KW-1185">Reference proteome</keyword>
<gene>
    <name evidence="7 9" type="primary">mltG</name>
    <name evidence="9" type="ORF">ACFQ63_13075</name>
</gene>
<dbReference type="PANTHER" id="PTHR30518:SF2">
    <property type="entry name" value="ENDOLYTIC MUREIN TRANSGLYCOSYLASE"/>
    <property type="match status" value="1"/>
</dbReference>
<feature type="region of interest" description="Disordered" evidence="8">
    <location>
        <begin position="1"/>
        <end position="39"/>
    </location>
</feature>
<feature type="site" description="Important for catalytic activity" evidence="7">
    <location>
        <position position="186"/>
    </location>
</feature>
<protein>
    <recommendedName>
        <fullName evidence="7">Endolytic murein transglycosylase</fullName>
        <ecNumber evidence="7">4.2.2.29</ecNumber>
    </recommendedName>
    <alternativeName>
        <fullName evidence="7">Peptidoglycan lytic transglycosylase</fullName>
    </alternativeName>
    <alternativeName>
        <fullName evidence="7">Peptidoglycan polymerization terminase</fullName>
    </alternativeName>
</protein>
<evidence type="ECO:0000256" key="5">
    <source>
        <dbReference type="ARBA" id="ARBA00023239"/>
    </source>
</evidence>
<keyword evidence="1 7" id="KW-1003">Cell membrane</keyword>
<comment type="caution">
    <text evidence="9">The sequence shown here is derived from an EMBL/GenBank/DDBJ whole genome shotgun (WGS) entry which is preliminary data.</text>
</comment>
<feature type="transmembrane region" description="Helical" evidence="7">
    <location>
        <begin position="45"/>
        <end position="65"/>
    </location>
</feature>
<evidence type="ECO:0000256" key="4">
    <source>
        <dbReference type="ARBA" id="ARBA00023136"/>
    </source>
</evidence>
<keyword evidence="5 7" id="KW-0456">Lyase</keyword>
<comment type="subcellular location">
    <subcellularLocation>
        <location evidence="7">Cell membrane</location>
        <topology evidence="7">Single-pass membrane protein</topology>
    </subcellularLocation>
</comment>
<dbReference type="InterPro" id="IPR003770">
    <property type="entry name" value="MLTG-like"/>
</dbReference>
<organism evidence="9 10">
    <name type="scientific">Streptomyces wedmorensis</name>
    <dbReference type="NCBI Taxonomy" id="43759"/>
    <lineage>
        <taxon>Bacteria</taxon>
        <taxon>Bacillati</taxon>
        <taxon>Actinomycetota</taxon>
        <taxon>Actinomycetes</taxon>
        <taxon>Kitasatosporales</taxon>
        <taxon>Streptomycetaceae</taxon>
        <taxon>Streptomyces</taxon>
    </lineage>
</organism>
<evidence type="ECO:0000256" key="7">
    <source>
        <dbReference type="HAMAP-Rule" id="MF_02065"/>
    </source>
</evidence>
<keyword evidence="4 7" id="KW-0472">Membrane</keyword>
<evidence type="ECO:0000256" key="3">
    <source>
        <dbReference type="ARBA" id="ARBA00022989"/>
    </source>
</evidence>
<comment type="function">
    <text evidence="7">Functions as a peptidoglycan terminase that cleaves nascent peptidoglycan strands endolytically to terminate their elongation.</text>
</comment>
<proteinExistence type="inferred from homology"/>